<dbReference type="PANTHER" id="PTHR40106">
    <property type="entry name" value="INNER MEMBRANE PROTEIN RCLC"/>
    <property type="match status" value="1"/>
</dbReference>
<dbReference type="PANTHER" id="PTHR40106:SF1">
    <property type="entry name" value="INNER MEMBRANE PROTEIN RCLC"/>
    <property type="match status" value="1"/>
</dbReference>
<dbReference type="GO" id="GO:0005886">
    <property type="term" value="C:plasma membrane"/>
    <property type="evidence" value="ECO:0007669"/>
    <property type="project" value="TreeGrafter"/>
</dbReference>
<keyword evidence="1" id="KW-1133">Transmembrane helix</keyword>
<evidence type="ECO:0008006" key="4">
    <source>
        <dbReference type="Google" id="ProtNLM"/>
    </source>
</evidence>
<name>A0A2L0EI24_SORCE</name>
<accession>A0A2L0EI24</accession>
<dbReference type="Proteomes" id="UP000238348">
    <property type="component" value="Chromosome"/>
</dbReference>
<dbReference type="InterPro" id="IPR007339">
    <property type="entry name" value="RclC-like"/>
</dbReference>
<dbReference type="GO" id="GO:1901530">
    <property type="term" value="P:response to hypochlorite"/>
    <property type="evidence" value="ECO:0007669"/>
    <property type="project" value="TreeGrafter"/>
</dbReference>
<dbReference type="AlphaFoldDB" id="A0A2L0EI24"/>
<organism evidence="2 3">
    <name type="scientific">Sorangium cellulosum</name>
    <name type="common">Polyangium cellulosum</name>
    <dbReference type="NCBI Taxonomy" id="56"/>
    <lineage>
        <taxon>Bacteria</taxon>
        <taxon>Pseudomonadati</taxon>
        <taxon>Myxococcota</taxon>
        <taxon>Polyangia</taxon>
        <taxon>Polyangiales</taxon>
        <taxon>Polyangiaceae</taxon>
        <taxon>Sorangium</taxon>
    </lineage>
</organism>
<gene>
    <name evidence="2" type="ORF">SOCE26_003250</name>
</gene>
<evidence type="ECO:0000256" key="1">
    <source>
        <dbReference type="SAM" id="Phobius"/>
    </source>
</evidence>
<feature type="transmembrane region" description="Helical" evidence="1">
    <location>
        <begin position="77"/>
        <end position="107"/>
    </location>
</feature>
<feature type="transmembrane region" description="Helical" evidence="1">
    <location>
        <begin position="114"/>
        <end position="134"/>
    </location>
</feature>
<keyword evidence="1" id="KW-0472">Membrane</keyword>
<evidence type="ECO:0000313" key="2">
    <source>
        <dbReference type="EMBL" id="AUX38944.1"/>
    </source>
</evidence>
<dbReference type="EMBL" id="CP012673">
    <property type="protein sequence ID" value="AUX38944.1"/>
    <property type="molecule type" value="Genomic_DNA"/>
</dbReference>
<reference evidence="2 3" key="1">
    <citation type="submission" date="2015-09" db="EMBL/GenBank/DDBJ databases">
        <title>Sorangium comparison.</title>
        <authorList>
            <person name="Zaburannyi N."/>
            <person name="Bunk B."/>
            <person name="Overmann J."/>
            <person name="Mueller R."/>
        </authorList>
    </citation>
    <scope>NUCLEOTIDE SEQUENCE [LARGE SCALE GENOMIC DNA]</scope>
    <source>
        <strain evidence="2 3">So ce26</strain>
    </source>
</reference>
<dbReference type="OrthoDB" id="1118972at2"/>
<keyword evidence="1" id="KW-0812">Transmembrane</keyword>
<feature type="transmembrane region" description="Helical" evidence="1">
    <location>
        <begin position="35"/>
        <end position="57"/>
    </location>
</feature>
<sequence>MNGIHSTAAASLLRALGSGRRTAIDSGRRTAIDAWLGRAALVTLRYGLILILLYFGAFKFTEVEARAIEPLIAPSPLLGWTYAFMGVQGVSTVIGVTEILIASLIALRPWSARACAIGSLAAVPTFVTTLSFLFTTPGIWVDVPGFALRVPNELGAFVLKDVFLLGAALLSAAEAFAASRPARAAS</sequence>
<dbReference type="Pfam" id="PF04224">
    <property type="entry name" value="DUF417"/>
    <property type="match status" value="1"/>
</dbReference>
<feature type="transmembrane region" description="Helical" evidence="1">
    <location>
        <begin position="154"/>
        <end position="177"/>
    </location>
</feature>
<evidence type="ECO:0000313" key="3">
    <source>
        <dbReference type="Proteomes" id="UP000238348"/>
    </source>
</evidence>
<proteinExistence type="predicted"/>
<protein>
    <recommendedName>
        <fullName evidence="4">Inner membrane protein</fullName>
    </recommendedName>
</protein>
<dbReference type="RefSeq" id="WP_104976983.1">
    <property type="nucleotide sequence ID" value="NZ_CP012673.1"/>
</dbReference>